<accession>A0ABS7N5E9</accession>
<protein>
    <submittedName>
        <fullName evidence="1">Uncharacterized protein</fullName>
    </submittedName>
</protein>
<dbReference type="RefSeq" id="WP_222584197.1">
    <property type="nucleotide sequence ID" value="NZ_JAHVHP010000002.1"/>
</dbReference>
<comment type="caution">
    <text evidence="1">The sequence shown here is derived from an EMBL/GenBank/DDBJ whole genome shotgun (WGS) entry which is preliminary data.</text>
</comment>
<dbReference type="EMBL" id="JAHVHP010000002">
    <property type="protein sequence ID" value="MBY5951566.1"/>
    <property type="molecule type" value="Genomic_DNA"/>
</dbReference>
<keyword evidence="2" id="KW-1185">Reference proteome</keyword>
<proteinExistence type="predicted"/>
<dbReference type="Proteomes" id="UP000766609">
    <property type="component" value="Unassembled WGS sequence"/>
</dbReference>
<organism evidence="1 2">
    <name type="scientific">Algoriphagus marincola</name>
    <dbReference type="NCBI Taxonomy" id="264027"/>
    <lineage>
        <taxon>Bacteria</taxon>
        <taxon>Pseudomonadati</taxon>
        <taxon>Bacteroidota</taxon>
        <taxon>Cytophagia</taxon>
        <taxon>Cytophagales</taxon>
        <taxon>Cyclobacteriaceae</taxon>
        <taxon>Algoriphagus</taxon>
    </lineage>
</organism>
<sequence length="141" mass="16578">MRLVFLFFVILLGCQKRNQSQPEKTKLILLDEGKTDLKLNKSEKGIVPKFHYTQGGFGHPSVYVSFIHGYYDDIKRIDANSIREYHLIDPDTIDFNITWFYWDDEPPLYLALKKDYEDFISNEKIDGLTIFEISIYANSIE</sequence>
<name>A0ABS7N5E9_9BACT</name>
<reference evidence="1 2" key="1">
    <citation type="submission" date="2021-06" db="EMBL/GenBank/DDBJ databases">
        <title>44 bacteria genomes isolated from Dapeng, Shenzhen.</title>
        <authorList>
            <person name="Zheng W."/>
            <person name="Yu S."/>
            <person name="Huang Y."/>
        </authorList>
    </citation>
    <scope>NUCLEOTIDE SEQUENCE [LARGE SCALE GENOMIC DNA]</scope>
    <source>
        <strain evidence="1 2">DP5N14-6</strain>
    </source>
</reference>
<gene>
    <name evidence="1" type="ORF">KUV23_11310</name>
</gene>
<evidence type="ECO:0000313" key="1">
    <source>
        <dbReference type="EMBL" id="MBY5951566.1"/>
    </source>
</evidence>
<evidence type="ECO:0000313" key="2">
    <source>
        <dbReference type="Proteomes" id="UP000766609"/>
    </source>
</evidence>